<dbReference type="Proteomes" id="UP000474676">
    <property type="component" value="Unassembled WGS sequence"/>
</dbReference>
<name>A0A6L5Y3Q7_9FIRM</name>
<protein>
    <submittedName>
        <fullName evidence="1">Uncharacterized protein</fullName>
    </submittedName>
</protein>
<dbReference type="RefSeq" id="WP_154573837.1">
    <property type="nucleotide sequence ID" value="NZ_VUMZ01000002.1"/>
</dbReference>
<accession>A0A6L5Y3Q7</accession>
<dbReference type="GeneID" id="303114342"/>
<dbReference type="EMBL" id="VUMZ01000002">
    <property type="protein sequence ID" value="MST51360.1"/>
    <property type="molecule type" value="Genomic_DNA"/>
</dbReference>
<comment type="caution">
    <text evidence="1">The sequence shown here is derived from an EMBL/GenBank/DDBJ whole genome shotgun (WGS) entry which is preliminary data.</text>
</comment>
<organism evidence="1 2">
    <name type="scientific">Hornefia butyriciproducens</name>
    <dbReference type="NCBI Taxonomy" id="2652293"/>
    <lineage>
        <taxon>Bacteria</taxon>
        <taxon>Bacillati</taxon>
        <taxon>Bacillota</taxon>
        <taxon>Clostridia</taxon>
        <taxon>Peptostreptococcales</taxon>
        <taxon>Anaerovoracaceae</taxon>
        <taxon>Hornefia</taxon>
    </lineage>
</organism>
<gene>
    <name evidence="1" type="ORF">FYJ64_03315</name>
</gene>
<reference evidence="1 2" key="1">
    <citation type="submission" date="2019-08" db="EMBL/GenBank/DDBJ databases">
        <title>In-depth cultivation of the pig gut microbiome towards novel bacterial diversity and tailored functional studies.</title>
        <authorList>
            <person name="Wylensek D."/>
            <person name="Hitch T.C.A."/>
            <person name="Clavel T."/>
        </authorList>
    </citation>
    <scope>NUCLEOTIDE SEQUENCE [LARGE SCALE GENOMIC DNA]</scope>
    <source>
        <strain evidence="1 2">WCA-MUC-591-APC-3H</strain>
    </source>
</reference>
<evidence type="ECO:0000313" key="1">
    <source>
        <dbReference type="EMBL" id="MST51360.1"/>
    </source>
</evidence>
<sequence length="99" mass="11230">MCTASLFHHTAYTIDTTDTTDTADATDTVDTANQSGRFTTDRRVMPHNTFASDVRSHFECYKENISDNILSEMPPIINSGFHGRKVVTKHFFLLENLMK</sequence>
<proteinExistence type="predicted"/>
<evidence type="ECO:0000313" key="2">
    <source>
        <dbReference type="Proteomes" id="UP000474676"/>
    </source>
</evidence>
<keyword evidence="2" id="KW-1185">Reference proteome</keyword>
<dbReference type="AlphaFoldDB" id="A0A6L5Y3Q7"/>